<dbReference type="Pfam" id="PF00013">
    <property type="entry name" value="KH_1"/>
    <property type="match status" value="1"/>
</dbReference>
<evidence type="ECO:0000256" key="4">
    <source>
        <dbReference type="ARBA" id="ARBA00022759"/>
    </source>
</evidence>
<dbReference type="Proteomes" id="UP000198963">
    <property type="component" value="Chromosome I"/>
</dbReference>
<dbReference type="PROSITE" id="PS51831">
    <property type="entry name" value="HD"/>
    <property type="match status" value="1"/>
</dbReference>
<evidence type="ECO:0000313" key="13">
    <source>
        <dbReference type="EMBL" id="SDS93951.1"/>
    </source>
</evidence>
<comment type="similarity">
    <text evidence="9">Belongs to the RNase Y family.</text>
</comment>
<evidence type="ECO:0000256" key="11">
    <source>
        <dbReference type="SAM" id="MobiDB-lite"/>
    </source>
</evidence>
<dbReference type="GO" id="GO:0004521">
    <property type="term" value="F:RNA endonuclease activity"/>
    <property type="evidence" value="ECO:0007669"/>
    <property type="project" value="UniProtKB-UniRule"/>
</dbReference>
<organism evidence="13 14">
    <name type="scientific">Winogradskyella sediminis</name>
    <dbReference type="NCBI Taxonomy" id="1382466"/>
    <lineage>
        <taxon>Bacteria</taxon>
        <taxon>Pseudomonadati</taxon>
        <taxon>Bacteroidota</taxon>
        <taxon>Flavobacteriia</taxon>
        <taxon>Flavobacteriales</taxon>
        <taxon>Flavobacteriaceae</taxon>
        <taxon>Winogradskyella</taxon>
    </lineage>
</organism>
<dbReference type="GO" id="GO:0003723">
    <property type="term" value="F:RNA binding"/>
    <property type="evidence" value="ECO:0007669"/>
    <property type="project" value="UniProtKB-UniRule"/>
</dbReference>
<dbReference type="HAMAP" id="MF_00335">
    <property type="entry name" value="RNase_Y"/>
    <property type="match status" value="1"/>
</dbReference>
<gene>
    <name evidence="9" type="primary">rny</name>
    <name evidence="13" type="ORF">SAMN04489797_2809</name>
</gene>
<keyword evidence="1 9" id="KW-1003">Cell membrane</keyword>
<dbReference type="RefSeq" id="WP_092447275.1">
    <property type="nucleotide sequence ID" value="NZ_JBLXAG010000006.1"/>
</dbReference>
<keyword evidence="4 9" id="KW-0255">Endonuclease</keyword>
<evidence type="ECO:0000256" key="1">
    <source>
        <dbReference type="ARBA" id="ARBA00022475"/>
    </source>
</evidence>
<dbReference type="InterPro" id="IPR006674">
    <property type="entry name" value="HD_domain"/>
</dbReference>
<dbReference type="PANTHER" id="PTHR12826">
    <property type="entry name" value="RIBONUCLEASE Y"/>
    <property type="match status" value="1"/>
</dbReference>
<dbReference type="Pfam" id="PF12072">
    <property type="entry name" value="RNase_Y_N"/>
    <property type="match status" value="1"/>
</dbReference>
<dbReference type="InterPro" id="IPR006675">
    <property type="entry name" value="HDIG_dom"/>
</dbReference>
<accession>A0A1H1WBA0</accession>
<evidence type="ECO:0000313" key="14">
    <source>
        <dbReference type="Proteomes" id="UP000198963"/>
    </source>
</evidence>
<dbReference type="NCBIfam" id="TIGR03319">
    <property type="entry name" value="RNase_Y"/>
    <property type="match status" value="1"/>
</dbReference>
<evidence type="ECO:0000256" key="5">
    <source>
        <dbReference type="ARBA" id="ARBA00022801"/>
    </source>
</evidence>
<keyword evidence="6 9" id="KW-0694">RNA-binding</keyword>
<dbReference type="CDD" id="cd00077">
    <property type="entry name" value="HDc"/>
    <property type="match status" value="1"/>
</dbReference>
<dbReference type="AlphaFoldDB" id="A0A1H1WBA0"/>
<evidence type="ECO:0000256" key="7">
    <source>
        <dbReference type="ARBA" id="ARBA00022989"/>
    </source>
</evidence>
<dbReference type="SMART" id="SM00471">
    <property type="entry name" value="HDc"/>
    <property type="match status" value="1"/>
</dbReference>
<dbReference type="GO" id="GO:0006402">
    <property type="term" value="P:mRNA catabolic process"/>
    <property type="evidence" value="ECO:0007669"/>
    <property type="project" value="UniProtKB-UniRule"/>
</dbReference>
<evidence type="ECO:0000256" key="2">
    <source>
        <dbReference type="ARBA" id="ARBA00022692"/>
    </source>
</evidence>
<keyword evidence="3 9" id="KW-0540">Nuclease</keyword>
<evidence type="ECO:0000256" key="6">
    <source>
        <dbReference type="ARBA" id="ARBA00022884"/>
    </source>
</evidence>
<comment type="subcellular location">
    <subcellularLocation>
        <location evidence="9">Cell membrane</location>
        <topology evidence="9">Single-pass membrane protein</topology>
    </subcellularLocation>
</comment>
<evidence type="ECO:0000256" key="10">
    <source>
        <dbReference type="NCBIfam" id="TIGR03319"/>
    </source>
</evidence>
<evidence type="ECO:0000256" key="8">
    <source>
        <dbReference type="ARBA" id="ARBA00023136"/>
    </source>
</evidence>
<name>A0A1H1WBA0_9FLAO</name>
<feature type="region of interest" description="Disordered" evidence="11">
    <location>
        <begin position="93"/>
        <end position="112"/>
    </location>
</feature>
<dbReference type="Pfam" id="PF01966">
    <property type="entry name" value="HD"/>
    <property type="match status" value="1"/>
</dbReference>
<dbReference type="NCBIfam" id="TIGR00277">
    <property type="entry name" value="HDIG"/>
    <property type="match status" value="1"/>
</dbReference>
<keyword evidence="2 9" id="KW-0812">Transmembrane</keyword>
<dbReference type="Gene3D" id="3.30.1370.10">
    <property type="entry name" value="K Homology domain, type 1"/>
    <property type="match status" value="1"/>
</dbReference>
<dbReference type="InterPro" id="IPR036612">
    <property type="entry name" value="KH_dom_type_1_sf"/>
</dbReference>
<dbReference type="InterPro" id="IPR022711">
    <property type="entry name" value="RNase_Y_N"/>
</dbReference>
<evidence type="ECO:0000259" key="12">
    <source>
        <dbReference type="PROSITE" id="PS51831"/>
    </source>
</evidence>
<evidence type="ECO:0000256" key="3">
    <source>
        <dbReference type="ARBA" id="ARBA00022722"/>
    </source>
</evidence>
<comment type="function">
    <text evidence="9">Endoribonuclease that initiates mRNA decay.</text>
</comment>
<proteinExistence type="inferred from homology"/>
<dbReference type="FunFam" id="1.10.3210.10:FF:000013">
    <property type="entry name" value="Ribonuclease Y"/>
    <property type="match status" value="1"/>
</dbReference>
<dbReference type="Gene3D" id="1.10.3210.10">
    <property type="entry name" value="Hypothetical protein af1432"/>
    <property type="match status" value="1"/>
</dbReference>
<dbReference type="InterPro" id="IPR003607">
    <property type="entry name" value="HD/PDEase_dom"/>
</dbReference>
<keyword evidence="8 9" id="KW-0472">Membrane</keyword>
<dbReference type="PANTHER" id="PTHR12826:SF15">
    <property type="entry name" value="RIBONUCLEASE Y"/>
    <property type="match status" value="1"/>
</dbReference>
<dbReference type="EC" id="3.1.-.-" evidence="9 10"/>
<dbReference type="InterPro" id="IPR017705">
    <property type="entry name" value="Ribonuclease_Y"/>
</dbReference>
<dbReference type="PROSITE" id="PS50084">
    <property type="entry name" value="KH_TYPE_1"/>
    <property type="match status" value="1"/>
</dbReference>
<feature type="transmembrane region" description="Helical" evidence="9">
    <location>
        <begin position="6"/>
        <end position="24"/>
    </location>
</feature>
<feature type="domain" description="HD" evidence="12">
    <location>
        <begin position="339"/>
        <end position="434"/>
    </location>
</feature>
<dbReference type="InterPro" id="IPR004087">
    <property type="entry name" value="KH_dom"/>
</dbReference>
<dbReference type="InterPro" id="IPR004088">
    <property type="entry name" value="KH_dom_type_1"/>
</dbReference>
<dbReference type="STRING" id="1249933.SAMN04489797_2809"/>
<keyword evidence="14" id="KW-1185">Reference proteome</keyword>
<dbReference type="EMBL" id="LT629774">
    <property type="protein sequence ID" value="SDS93951.1"/>
    <property type="molecule type" value="Genomic_DNA"/>
</dbReference>
<dbReference type="SUPFAM" id="SSF54791">
    <property type="entry name" value="Eukaryotic type KH-domain (KH-domain type I)"/>
    <property type="match status" value="1"/>
</dbReference>
<dbReference type="SUPFAM" id="SSF109604">
    <property type="entry name" value="HD-domain/PDEase-like"/>
    <property type="match status" value="1"/>
</dbReference>
<dbReference type="CDD" id="cd22431">
    <property type="entry name" value="KH-I_RNaseY"/>
    <property type="match status" value="1"/>
</dbReference>
<dbReference type="SMART" id="SM00322">
    <property type="entry name" value="KH"/>
    <property type="match status" value="1"/>
</dbReference>
<protein>
    <recommendedName>
        <fullName evidence="9 10">Ribonuclease Y</fullName>
        <shortName evidence="9">RNase Y</shortName>
        <ecNumber evidence="9 10">3.1.-.-</ecNumber>
    </recommendedName>
</protein>
<dbReference type="GO" id="GO:0016787">
    <property type="term" value="F:hydrolase activity"/>
    <property type="evidence" value="ECO:0007669"/>
    <property type="project" value="UniProtKB-KW"/>
</dbReference>
<keyword evidence="7 9" id="KW-1133">Transmembrane helix</keyword>
<sequence>MDTNTILYIVGGVIIGVILGYIIAKALEKGKASKLIANAELEAQSILKQAKSDGESIKKDKILQAKEKFIELKSEHEKVILSRDKKMAEAEKRIRDKESHVSNELSKAKKSNQSLEDKIKDYDFRLEFLDKKQEEIEKAHKNQIKQLEVISSLSAEEAKSQLVESLKEEAKTDAMAFIQDHVEEAKLTAQQEAKKIIINTIQRIGTEEAVDNCVSVFNIESDDVKGRIIGREGRNIRAIEAATGVEIIVDDTPEAIILSCFDSVRREIARLSLHKLVTDGRIHPARIEEIVRKTEKQIEQEIIEVGKRTVIDLGIHGLHPELIKMVGRMKYRSSYGQNLLQHSREVAKLCGVMAAELGLNPKLAKRAGLLHDIGKVPSSETDVETPHAILGMQWAEKHGEKAEVCNAIGAHHDEIEMTTLLSPIIQVCDAISGARPGARRQVLDSYIQRLKDLEDVAFGFTGVKKAYAIQAGRELRVIVESEKVTDDKAASLSFEISQKIQTDMTYPGQVKVTVIRETRAVNIAK</sequence>
<dbReference type="GO" id="GO:0005886">
    <property type="term" value="C:plasma membrane"/>
    <property type="evidence" value="ECO:0007669"/>
    <property type="project" value="UniProtKB-SubCell"/>
</dbReference>
<keyword evidence="5 9" id="KW-0378">Hydrolase</keyword>
<reference evidence="13 14" key="1">
    <citation type="submission" date="2016-10" db="EMBL/GenBank/DDBJ databases">
        <authorList>
            <person name="Varghese N."/>
            <person name="Submissions S."/>
        </authorList>
    </citation>
    <scope>NUCLEOTIDE SEQUENCE [LARGE SCALE GENOMIC DNA]</scope>
    <source>
        <strain evidence="13 14">RHA_55</strain>
    </source>
</reference>
<evidence type="ECO:0000256" key="9">
    <source>
        <dbReference type="HAMAP-Rule" id="MF_00335"/>
    </source>
</evidence>